<organism evidence="3 4">
    <name type="scientific">Serinicoccus chungangensis</name>
    <dbReference type="NCBI Taxonomy" id="767452"/>
    <lineage>
        <taxon>Bacteria</taxon>
        <taxon>Bacillati</taxon>
        <taxon>Actinomycetota</taxon>
        <taxon>Actinomycetes</taxon>
        <taxon>Micrococcales</taxon>
        <taxon>Ornithinimicrobiaceae</taxon>
        <taxon>Serinicoccus</taxon>
    </lineage>
</organism>
<evidence type="ECO:0000313" key="3">
    <source>
        <dbReference type="EMBL" id="KUG59330.1"/>
    </source>
</evidence>
<name>A0A0W8IGZ5_9MICO</name>
<dbReference type="PROSITE" id="PS51782">
    <property type="entry name" value="LYSM"/>
    <property type="match status" value="1"/>
</dbReference>
<dbReference type="SMART" id="SM00257">
    <property type="entry name" value="LysM"/>
    <property type="match status" value="1"/>
</dbReference>
<dbReference type="CDD" id="cd00118">
    <property type="entry name" value="LysM"/>
    <property type="match status" value="1"/>
</dbReference>
<keyword evidence="4" id="KW-1185">Reference proteome</keyword>
<comment type="caution">
    <text evidence="3">The sequence shown here is derived from an EMBL/GenBank/DDBJ whole genome shotgun (WGS) entry which is preliminary data.</text>
</comment>
<dbReference type="STRING" id="767452.AVL62_06535"/>
<evidence type="ECO:0000256" key="1">
    <source>
        <dbReference type="SAM" id="MobiDB-lite"/>
    </source>
</evidence>
<dbReference type="Pfam" id="PF01476">
    <property type="entry name" value="LysM"/>
    <property type="match status" value="1"/>
</dbReference>
<dbReference type="Gene3D" id="3.10.350.10">
    <property type="entry name" value="LysM domain"/>
    <property type="match status" value="1"/>
</dbReference>
<feature type="compositionally biased region" description="Low complexity" evidence="1">
    <location>
        <begin position="16"/>
        <end position="46"/>
    </location>
</feature>
<dbReference type="InterPro" id="IPR036779">
    <property type="entry name" value="LysM_dom_sf"/>
</dbReference>
<dbReference type="InterPro" id="IPR018392">
    <property type="entry name" value="LysM"/>
</dbReference>
<reference evidence="3 4" key="1">
    <citation type="submission" date="2015-12" db="EMBL/GenBank/DDBJ databases">
        <title>Serinicoccus chungangenesis strain CD08_5 genome sequencing and assembly.</title>
        <authorList>
            <person name="Chander A.M."/>
            <person name="Kaur G."/>
            <person name="Nair G.R."/>
            <person name="Dhawan D.K."/>
            <person name="Kochhar R.K."/>
            <person name="Mayilraj S."/>
            <person name="Bhadada S.K."/>
        </authorList>
    </citation>
    <scope>NUCLEOTIDE SEQUENCE [LARGE SCALE GENOMIC DNA]</scope>
    <source>
        <strain evidence="3 4">CD08_5</strain>
    </source>
</reference>
<gene>
    <name evidence="3" type="ORF">AVL62_06535</name>
</gene>
<evidence type="ECO:0000259" key="2">
    <source>
        <dbReference type="PROSITE" id="PS51782"/>
    </source>
</evidence>
<dbReference type="Proteomes" id="UP000054837">
    <property type="component" value="Unassembled WGS sequence"/>
</dbReference>
<dbReference type="EMBL" id="LQBL01000002">
    <property type="protein sequence ID" value="KUG59330.1"/>
    <property type="molecule type" value="Genomic_DNA"/>
</dbReference>
<accession>A0A0W8IGZ5</accession>
<feature type="domain" description="LysM" evidence="2">
    <location>
        <begin position="67"/>
        <end position="111"/>
    </location>
</feature>
<dbReference type="AlphaFoldDB" id="A0A0W8IGZ5"/>
<dbReference type="SUPFAM" id="SSF54106">
    <property type="entry name" value="LysM domain"/>
    <property type="match status" value="1"/>
</dbReference>
<proteinExistence type="predicted"/>
<evidence type="ECO:0000313" key="4">
    <source>
        <dbReference type="Proteomes" id="UP000054837"/>
    </source>
</evidence>
<feature type="region of interest" description="Disordered" evidence="1">
    <location>
        <begin position="1"/>
        <end position="75"/>
    </location>
</feature>
<dbReference type="RefSeq" id="WP_058889805.1">
    <property type="nucleotide sequence ID" value="NZ_LQBL01000002.1"/>
</dbReference>
<sequence length="116" mass="11548">MGLIDRIRGAWRGRRPGASGTAAGRAAGPARPDPAAGPGQAATPATPGGGAPAGLPQVPADPAGRHPTATVQPGDTLADLAARHGVDEDGIVRLNGIPDPELVFAGQVFRLPRDQG</sequence>
<protein>
    <recommendedName>
        <fullName evidence="2">LysM domain-containing protein</fullName>
    </recommendedName>
</protein>